<keyword evidence="4" id="KW-1185">Reference proteome</keyword>
<gene>
    <name evidence="3" type="ORF">ILEXP_LOCUS2364</name>
</gene>
<evidence type="ECO:0000259" key="2">
    <source>
        <dbReference type="Pfam" id="PF07741"/>
    </source>
</evidence>
<accession>A0ABC8R015</accession>
<dbReference type="InterPro" id="IPR011665">
    <property type="entry name" value="BRF1_TBP-bd_dom"/>
</dbReference>
<proteinExistence type="predicted"/>
<feature type="region of interest" description="Disordered" evidence="1">
    <location>
        <begin position="98"/>
        <end position="133"/>
    </location>
</feature>
<feature type="domain" description="Brf1 TBP-binding" evidence="2">
    <location>
        <begin position="3"/>
        <end position="95"/>
    </location>
</feature>
<dbReference type="Proteomes" id="UP001642360">
    <property type="component" value="Unassembled WGS sequence"/>
</dbReference>
<sequence length="165" mass="18078">MFREQAAKEAAAAAAKEACEANFHNCPEGMQAAQELAAAAAAAVAKSRKERQQRRAAEASNSSPPQTAAEATRQMLTKKRLMSKVNYDVLEKLFDESAAPENAKKIRTKSDSYNDGNVPHSSKEDTELKGPYEDSGVTGAAYINDMCLDNMEGYDYDDGYDFDEY</sequence>
<organism evidence="3 4">
    <name type="scientific">Ilex paraguariensis</name>
    <name type="common">yerba mate</name>
    <dbReference type="NCBI Taxonomy" id="185542"/>
    <lineage>
        <taxon>Eukaryota</taxon>
        <taxon>Viridiplantae</taxon>
        <taxon>Streptophyta</taxon>
        <taxon>Embryophyta</taxon>
        <taxon>Tracheophyta</taxon>
        <taxon>Spermatophyta</taxon>
        <taxon>Magnoliopsida</taxon>
        <taxon>eudicotyledons</taxon>
        <taxon>Gunneridae</taxon>
        <taxon>Pentapetalae</taxon>
        <taxon>asterids</taxon>
        <taxon>campanulids</taxon>
        <taxon>Aquifoliales</taxon>
        <taxon>Aquifoliaceae</taxon>
        <taxon>Ilex</taxon>
    </lineage>
</organism>
<protein>
    <recommendedName>
        <fullName evidence="2">Brf1 TBP-binding domain-containing protein</fullName>
    </recommendedName>
</protein>
<feature type="compositionally biased region" description="Basic and acidic residues" evidence="1">
    <location>
        <begin position="121"/>
        <end position="132"/>
    </location>
</feature>
<dbReference type="EMBL" id="CAUOFW020000709">
    <property type="protein sequence ID" value="CAK9135417.1"/>
    <property type="molecule type" value="Genomic_DNA"/>
</dbReference>
<name>A0ABC8R015_9AQUA</name>
<evidence type="ECO:0000256" key="1">
    <source>
        <dbReference type="SAM" id="MobiDB-lite"/>
    </source>
</evidence>
<reference evidence="3 4" key="1">
    <citation type="submission" date="2024-02" db="EMBL/GenBank/DDBJ databases">
        <authorList>
            <person name="Vignale AGUSTIN F."/>
            <person name="Sosa J E."/>
            <person name="Modenutti C."/>
        </authorList>
    </citation>
    <scope>NUCLEOTIDE SEQUENCE [LARGE SCALE GENOMIC DNA]</scope>
</reference>
<dbReference type="Pfam" id="PF07741">
    <property type="entry name" value="BRF1"/>
    <property type="match status" value="1"/>
</dbReference>
<comment type="caution">
    <text evidence="3">The sequence shown here is derived from an EMBL/GenBank/DDBJ whole genome shotgun (WGS) entry which is preliminary data.</text>
</comment>
<feature type="compositionally biased region" description="Basic and acidic residues" evidence="1">
    <location>
        <begin position="102"/>
        <end position="112"/>
    </location>
</feature>
<evidence type="ECO:0000313" key="4">
    <source>
        <dbReference type="Proteomes" id="UP001642360"/>
    </source>
</evidence>
<feature type="region of interest" description="Disordered" evidence="1">
    <location>
        <begin position="43"/>
        <end position="73"/>
    </location>
</feature>
<evidence type="ECO:0000313" key="3">
    <source>
        <dbReference type="EMBL" id="CAK9135417.1"/>
    </source>
</evidence>
<dbReference type="AlphaFoldDB" id="A0ABC8R015"/>